<accession>A0AAX4JS72</accession>
<reference evidence="1 2" key="1">
    <citation type="submission" date="2024-01" db="EMBL/GenBank/DDBJ databases">
        <title>Comparative genomics of Cryptococcus and Kwoniella reveals pathogenesis evolution and contrasting modes of karyotype evolution via chromosome fusion or intercentromeric recombination.</title>
        <authorList>
            <person name="Coelho M.A."/>
            <person name="David-Palma M."/>
            <person name="Shea T."/>
            <person name="Bowers K."/>
            <person name="McGinley-Smith S."/>
            <person name="Mohammad A.W."/>
            <person name="Gnirke A."/>
            <person name="Yurkov A.M."/>
            <person name="Nowrousian M."/>
            <person name="Sun S."/>
            <person name="Cuomo C.A."/>
            <person name="Heitman J."/>
        </authorList>
    </citation>
    <scope>NUCLEOTIDE SEQUENCE [LARGE SCALE GENOMIC DNA]</scope>
    <source>
        <strain evidence="1 2">CBS 6074</strain>
    </source>
</reference>
<proteinExistence type="predicted"/>
<dbReference type="Proteomes" id="UP001355207">
    <property type="component" value="Chromosome 4"/>
</dbReference>
<evidence type="ECO:0000313" key="1">
    <source>
        <dbReference type="EMBL" id="WWC88247.1"/>
    </source>
</evidence>
<dbReference type="InterPro" id="IPR011008">
    <property type="entry name" value="Dimeric_a/b-barrel"/>
</dbReference>
<dbReference type="PANTHER" id="PTHR33606:SF3">
    <property type="entry name" value="PROTEIN YCII"/>
    <property type="match status" value="1"/>
</dbReference>
<dbReference type="SUPFAM" id="SSF54909">
    <property type="entry name" value="Dimeric alpha+beta barrel"/>
    <property type="match status" value="1"/>
</dbReference>
<dbReference type="AlphaFoldDB" id="A0AAX4JS72"/>
<organism evidence="1 2">
    <name type="scientific">Kwoniella dendrophila CBS 6074</name>
    <dbReference type="NCBI Taxonomy" id="1295534"/>
    <lineage>
        <taxon>Eukaryota</taxon>
        <taxon>Fungi</taxon>
        <taxon>Dikarya</taxon>
        <taxon>Basidiomycota</taxon>
        <taxon>Agaricomycotina</taxon>
        <taxon>Tremellomycetes</taxon>
        <taxon>Tremellales</taxon>
        <taxon>Cryptococcaceae</taxon>
        <taxon>Kwoniella</taxon>
    </lineage>
</organism>
<name>A0AAX4JS72_9TREE</name>
<dbReference type="RefSeq" id="XP_066075010.1">
    <property type="nucleotide sequence ID" value="XM_066218913.1"/>
</dbReference>
<gene>
    <name evidence="1" type="ORF">L201_003153</name>
</gene>
<evidence type="ECO:0000313" key="2">
    <source>
        <dbReference type="Proteomes" id="UP001355207"/>
    </source>
</evidence>
<dbReference type="PANTHER" id="PTHR33606">
    <property type="entry name" value="PROTEIN YCII"/>
    <property type="match status" value="1"/>
</dbReference>
<dbReference type="GeneID" id="91093823"/>
<evidence type="ECO:0008006" key="3">
    <source>
        <dbReference type="Google" id="ProtNLM"/>
    </source>
</evidence>
<protein>
    <recommendedName>
        <fullName evidence="3">YCII-related domain-containing protein</fullName>
    </recommendedName>
</protein>
<keyword evidence="2" id="KW-1185">Reference proteome</keyword>
<dbReference type="EMBL" id="CP144101">
    <property type="protein sequence ID" value="WWC88247.1"/>
    <property type="molecule type" value="Genomic_DNA"/>
</dbReference>
<dbReference type="Gene3D" id="3.30.70.1060">
    <property type="entry name" value="Dimeric alpha+beta barrel"/>
    <property type="match status" value="1"/>
</dbReference>
<sequence length="132" mass="15339">MLSTRTLSTTSKTMKLKLFYAICPDYSTDPAQTLQQRLKVRSKHWERAQEDKKNGILYFGRGTVPPSNSSLHEVPDLPSGVQAMNGSIMFMRYQSIIEMEDRIKSDIYYTDNVWDKEKIQIGEFIRLPEDDQ</sequence>
<dbReference type="InterPro" id="IPR051807">
    <property type="entry name" value="Sec-metab_biosynth-assoc"/>
</dbReference>